<dbReference type="Pfam" id="PF01257">
    <property type="entry name" value="2Fe-2S_thioredx"/>
    <property type="match status" value="1"/>
</dbReference>
<evidence type="ECO:0000313" key="8">
    <source>
        <dbReference type="Proteomes" id="UP001626550"/>
    </source>
</evidence>
<evidence type="ECO:0000256" key="6">
    <source>
        <dbReference type="ARBA" id="ARBA00034078"/>
    </source>
</evidence>
<name>A0ABD2QKV8_9PLAT</name>
<keyword evidence="8" id="KW-1185">Reference proteome</keyword>
<dbReference type="GO" id="GO:0046872">
    <property type="term" value="F:metal ion binding"/>
    <property type="evidence" value="ECO:0007669"/>
    <property type="project" value="UniProtKB-KW"/>
</dbReference>
<dbReference type="FunFam" id="1.10.10.1590:FF:000001">
    <property type="entry name" value="NADH-quinone oxidoreductase subunit E"/>
    <property type="match status" value="1"/>
</dbReference>
<evidence type="ECO:0000313" key="7">
    <source>
        <dbReference type="EMBL" id="KAL3320147.1"/>
    </source>
</evidence>
<keyword evidence="3" id="KW-0479">Metal-binding</keyword>
<dbReference type="PANTHER" id="PTHR10371">
    <property type="entry name" value="NADH DEHYDROGENASE UBIQUINONE FLAVOPROTEIN 2, MITOCHONDRIAL"/>
    <property type="match status" value="1"/>
</dbReference>
<evidence type="ECO:0000256" key="2">
    <source>
        <dbReference type="ARBA" id="ARBA00022714"/>
    </source>
</evidence>
<dbReference type="PANTHER" id="PTHR10371:SF3">
    <property type="entry name" value="NADH DEHYDROGENASE [UBIQUINONE] FLAVOPROTEIN 2, MITOCHONDRIAL"/>
    <property type="match status" value="1"/>
</dbReference>
<comment type="cofactor">
    <cofactor evidence="6">
        <name>[2Fe-2S] cluster</name>
        <dbReference type="ChEBI" id="CHEBI:190135"/>
    </cofactor>
</comment>
<keyword evidence="5" id="KW-0411">Iron-sulfur</keyword>
<evidence type="ECO:0000256" key="3">
    <source>
        <dbReference type="ARBA" id="ARBA00022723"/>
    </source>
</evidence>
<protein>
    <submittedName>
        <fullName evidence="7">NADH dehydrogenase [ubiquinone] flavoprotein 2, mitochondrial</fullName>
    </submittedName>
</protein>
<dbReference type="EMBL" id="JBJKFK010000073">
    <property type="protein sequence ID" value="KAL3320147.1"/>
    <property type="molecule type" value="Genomic_DNA"/>
</dbReference>
<evidence type="ECO:0000256" key="5">
    <source>
        <dbReference type="ARBA" id="ARBA00023014"/>
    </source>
</evidence>
<proteinExistence type="inferred from homology"/>
<dbReference type="InterPro" id="IPR041921">
    <property type="entry name" value="NuoE_N"/>
</dbReference>
<accession>A0ABD2QKV8</accession>
<dbReference type="AlphaFoldDB" id="A0ABD2QKV8"/>
<dbReference type="Gene3D" id="1.10.10.1590">
    <property type="entry name" value="NADH-quinone oxidoreductase subunit E"/>
    <property type="match status" value="1"/>
</dbReference>
<comment type="caution">
    <text evidence="7">The sequence shown here is derived from an EMBL/GenBank/DDBJ whole genome shotgun (WGS) entry which is preliminary data.</text>
</comment>
<gene>
    <name evidence="7" type="primary">NDUFV2_2</name>
    <name evidence="7" type="ORF">Ciccas_001179</name>
</gene>
<sequence>MFRQVSRVFAMQKGVNSANNRQRRLLQIHSCRLSDKLFVHRNTSDNNRETTFEFTPENKKRLDEIIANYPEGHQAAAILPALDLAQRQNDNWLPLTAMNKVAEILKVPPMRVYEVATFYTMYNREPVGKYFVQICTTTPW</sequence>
<dbReference type="InterPro" id="IPR036249">
    <property type="entry name" value="Thioredoxin-like_sf"/>
</dbReference>
<dbReference type="SUPFAM" id="SSF52833">
    <property type="entry name" value="Thioredoxin-like"/>
    <property type="match status" value="1"/>
</dbReference>
<dbReference type="GO" id="GO:0051537">
    <property type="term" value="F:2 iron, 2 sulfur cluster binding"/>
    <property type="evidence" value="ECO:0007669"/>
    <property type="project" value="UniProtKB-KW"/>
</dbReference>
<evidence type="ECO:0000256" key="1">
    <source>
        <dbReference type="ARBA" id="ARBA00010643"/>
    </source>
</evidence>
<reference evidence="7 8" key="1">
    <citation type="submission" date="2024-11" db="EMBL/GenBank/DDBJ databases">
        <title>Adaptive evolution of stress response genes in parasites aligns with host niche diversity.</title>
        <authorList>
            <person name="Hahn C."/>
            <person name="Resl P."/>
        </authorList>
    </citation>
    <scope>NUCLEOTIDE SEQUENCE [LARGE SCALE GENOMIC DNA]</scope>
    <source>
        <strain evidence="7">EGGRZ-B1_66</strain>
        <tissue evidence="7">Body</tissue>
    </source>
</reference>
<organism evidence="7 8">
    <name type="scientific">Cichlidogyrus casuarinus</name>
    <dbReference type="NCBI Taxonomy" id="1844966"/>
    <lineage>
        <taxon>Eukaryota</taxon>
        <taxon>Metazoa</taxon>
        <taxon>Spiralia</taxon>
        <taxon>Lophotrochozoa</taxon>
        <taxon>Platyhelminthes</taxon>
        <taxon>Monogenea</taxon>
        <taxon>Monopisthocotylea</taxon>
        <taxon>Dactylogyridea</taxon>
        <taxon>Ancyrocephalidae</taxon>
        <taxon>Cichlidogyrus</taxon>
    </lineage>
</organism>
<keyword evidence="4" id="KW-0408">Iron</keyword>
<dbReference type="Proteomes" id="UP001626550">
    <property type="component" value="Unassembled WGS sequence"/>
</dbReference>
<comment type="similarity">
    <text evidence="1">Belongs to the complex I 24 kDa subunit family.</text>
</comment>
<keyword evidence="2" id="KW-0001">2Fe-2S</keyword>
<evidence type="ECO:0000256" key="4">
    <source>
        <dbReference type="ARBA" id="ARBA00023004"/>
    </source>
</evidence>